<dbReference type="OrthoDB" id="8555762at2"/>
<evidence type="ECO:0000256" key="9">
    <source>
        <dbReference type="SAM" id="Phobius"/>
    </source>
</evidence>
<dbReference type="InterPro" id="IPR004090">
    <property type="entry name" value="Chemotax_Me-accpt_rcpt"/>
</dbReference>
<evidence type="ECO:0000256" key="2">
    <source>
        <dbReference type="ARBA" id="ARBA00022475"/>
    </source>
</evidence>
<dbReference type="AlphaFoldDB" id="A0A4R6NC50"/>
<dbReference type="Gene3D" id="3.30.450.20">
    <property type="entry name" value="PAS domain"/>
    <property type="match status" value="1"/>
</dbReference>
<keyword evidence="12" id="KW-1185">Reference proteome</keyword>
<evidence type="ECO:0000256" key="7">
    <source>
        <dbReference type="ARBA" id="ARBA00029447"/>
    </source>
</evidence>
<comment type="similarity">
    <text evidence="7">Belongs to the methyl-accepting chemotaxis (MCP) protein family.</text>
</comment>
<evidence type="ECO:0000259" key="10">
    <source>
        <dbReference type="PROSITE" id="PS50111"/>
    </source>
</evidence>
<dbReference type="GO" id="GO:0006935">
    <property type="term" value="P:chemotaxis"/>
    <property type="evidence" value="ECO:0007669"/>
    <property type="project" value="InterPro"/>
</dbReference>
<feature type="domain" description="Methyl-accepting transducer" evidence="10">
    <location>
        <begin position="278"/>
        <end position="507"/>
    </location>
</feature>
<dbReference type="SMART" id="SM01049">
    <property type="entry name" value="Cache_2"/>
    <property type="match status" value="1"/>
</dbReference>
<dbReference type="PRINTS" id="PR00260">
    <property type="entry name" value="CHEMTRNSDUCR"/>
</dbReference>
<gene>
    <name evidence="11" type="ORF">DFR39_101682</name>
</gene>
<sequence length="523" mass="55283">MNGNAWSFRRRIGLLIASAVIGILAIVAYGAIKSYQSVMEQRREVLKAAVESVHNTVMHYRKLAVDGKLAQDAAQAAAREAVLGARFGGKDSRAEYFYAWTLEGVSVAHPVKPEWAGKNMADTIKDAQGRYTLKDMAAGLRSSGASGRAFVDTHFPRPGGTEALPKLQYVIQVEGWNWMVGSGLYMDDVKAEVWRAVLNELAVGMIALVAVGLIGLAIMRGVLRQLGGEPAQAIAAMQAVAQGDLNLRIADPQDPSLMGRLQAMVDSLRQTVGQVRGATDSISTAAGEIAQGNHDLSARTEQTASNLQQTASSMEQMSGTIAQSADTARQANQLAVSAAEAAQRGGEVVEQVVRSMDSITQSSRKIADIIGVIDGIAFQTNILALNAAVEAARAGEQGRGFAVVAGEVRSLAQRSAEAAKEIKSLIGTSVGNVEQGATLVEQTGQAMQDIVASVRRVSDLIGEIAAASSEQRDGIQQVNQAVTQLDQMTQQNAALVEQSAAAAQSMRDQAQRLAEAVSTFKLG</sequence>
<proteinExistence type="inferred from homology"/>
<dbReference type="PANTHER" id="PTHR43531:SF14">
    <property type="entry name" value="METHYL-ACCEPTING CHEMOTAXIS PROTEIN I-RELATED"/>
    <property type="match status" value="1"/>
</dbReference>
<comment type="caution">
    <text evidence="11">The sequence shown here is derived from an EMBL/GenBank/DDBJ whole genome shotgun (WGS) entry which is preliminary data.</text>
</comment>
<evidence type="ECO:0000256" key="5">
    <source>
        <dbReference type="ARBA" id="ARBA00022989"/>
    </source>
</evidence>
<keyword evidence="3" id="KW-0488">Methylation</keyword>
<evidence type="ECO:0000313" key="11">
    <source>
        <dbReference type="EMBL" id="TDP13208.1"/>
    </source>
</evidence>
<dbReference type="RefSeq" id="WP_133602106.1">
    <property type="nucleotide sequence ID" value="NZ_JAUFPJ010000001.1"/>
</dbReference>
<dbReference type="PROSITE" id="PS50111">
    <property type="entry name" value="CHEMOTAXIS_TRANSDUC_2"/>
    <property type="match status" value="1"/>
</dbReference>
<dbReference type="Proteomes" id="UP000295357">
    <property type="component" value="Unassembled WGS sequence"/>
</dbReference>
<keyword evidence="8" id="KW-0807">Transducer</keyword>
<comment type="subcellular location">
    <subcellularLocation>
        <location evidence="1">Cell membrane</location>
        <topology evidence="1">Multi-pass membrane protein</topology>
    </subcellularLocation>
</comment>
<feature type="transmembrane region" description="Helical" evidence="9">
    <location>
        <begin position="201"/>
        <end position="223"/>
    </location>
</feature>
<keyword evidence="2" id="KW-1003">Cell membrane</keyword>
<dbReference type="GO" id="GO:0005886">
    <property type="term" value="C:plasma membrane"/>
    <property type="evidence" value="ECO:0007669"/>
    <property type="project" value="UniProtKB-SubCell"/>
</dbReference>
<dbReference type="GO" id="GO:0007165">
    <property type="term" value="P:signal transduction"/>
    <property type="evidence" value="ECO:0007669"/>
    <property type="project" value="UniProtKB-KW"/>
</dbReference>
<dbReference type="EMBL" id="SNXE01000001">
    <property type="protein sequence ID" value="TDP13208.1"/>
    <property type="molecule type" value="Genomic_DNA"/>
</dbReference>
<evidence type="ECO:0000256" key="8">
    <source>
        <dbReference type="PROSITE-ProRule" id="PRU00284"/>
    </source>
</evidence>
<dbReference type="FunFam" id="1.10.287.950:FF:000001">
    <property type="entry name" value="Methyl-accepting chemotaxis sensory transducer"/>
    <property type="match status" value="1"/>
</dbReference>
<dbReference type="PANTHER" id="PTHR43531">
    <property type="entry name" value="PROTEIN ICFG"/>
    <property type="match status" value="1"/>
</dbReference>
<keyword evidence="6 9" id="KW-0472">Membrane</keyword>
<dbReference type="CDD" id="cd11386">
    <property type="entry name" value="MCP_signal"/>
    <property type="match status" value="1"/>
</dbReference>
<dbReference type="Pfam" id="PF17200">
    <property type="entry name" value="sCache_2"/>
    <property type="match status" value="1"/>
</dbReference>
<evidence type="ECO:0000256" key="1">
    <source>
        <dbReference type="ARBA" id="ARBA00004651"/>
    </source>
</evidence>
<dbReference type="Pfam" id="PF00015">
    <property type="entry name" value="MCPsignal"/>
    <property type="match status" value="1"/>
</dbReference>
<dbReference type="InterPro" id="IPR051310">
    <property type="entry name" value="MCP_chemotaxis"/>
</dbReference>
<evidence type="ECO:0000256" key="3">
    <source>
        <dbReference type="ARBA" id="ARBA00022481"/>
    </source>
</evidence>
<evidence type="ECO:0000256" key="4">
    <source>
        <dbReference type="ARBA" id="ARBA00022692"/>
    </source>
</evidence>
<reference evidence="11 12" key="1">
    <citation type="submission" date="2019-03" db="EMBL/GenBank/DDBJ databases">
        <title>Genomic Encyclopedia of Type Strains, Phase IV (KMG-IV): sequencing the most valuable type-strain genomes for metagenomic binning, comparative biology and taxonomic classification.</title>
        <authorList>
            <person name="Goeker M."/>
        </authorList>
    </citation>
    <scope>NUCLEOTIDE SEQUENCE [LARGE SCALE GENOMIC DNA]</scope>
    <source>
        <strain evidence="11 12">DSM 25082</strain>
    </source>
</reference>
<accession>A0A4R6NC50</accession>
<feature type="transmembrane region" description="Helical" evidence="9">
    <location>
        <begin position="12"/>
        <end position="32"/>
    </location>
</feature>
<dbReference type="Gene3D" id="1.10.287.950">
    <property type="entry name" value="Methyl-accepting chemotaxis protein"/>
    <property type="match status" value="1"/>
</dbReference>
<evidence type="ECO:0000256" key="6">
    <source>
        <dbReference type="ARBA" id="ARBA00023136"/>
    </source>
</evidence>
<dbReference type="InterPro" id="IPR033480">
    <property type="entry name" value="sCache_2"/>
</dbReference>
<evidence type="ECO:0000313" key="12">
    <source>
        <dbReference type="Proteomes" id="UP000295357"/>
    </source>
</evidence>
<organism evidence="11 12">
    <name type="scientific">Roseateles asaccharophilus</name>
    <dbReference type="NCBI Taxonomy" id="582607"/>
    <lineage>
        <taxon>Bacteria</taxon>
        <taxon>Pseudomonadati</taxon>
        <taxon>Pseudomonadota</taxon>
        <taxon>Betaproteobacteria</taxon>
        <taxon>Burkholderiales</taxon>
        <taxon>Sphaerotilaceae</taxon>
        <taxon>Roseateles</taxon>
    </lineage>
</organism>
<keyword evidence="4 9" id="KW-0812">Transmembrane</keyword>
<name>A0A4R6NC50_9BURK</name>
<dbReference type="InterPro" id="IPR004089">
    <property type="entry name" value="MCPsignal_dom"/>
</dbReference>
<dbReference type="SMART" id="SM00283">
    <property type="entry name" value="MA"/>
    <property type="match status" value="1"/>
</dbReference>
<dbReference type="GO" id="GO:0004888">
    <property type="term" value="F:transmembrane signaling receptor activity"/>
    <property type="evidence" value="ECO:0007669"/>
    <property type="project" value="InterPro"/>
</dbReference>
<dbReference type="SUPFAM" id="SSF58104">
    <property type="entry name" value="Methyl-accepting chemotaxis protein (MCP) signaling domain"/>
    <property type="match status" value="1"/>
</dbReference>
<protein>
    <submittedName>
        <fullName evidence="11">Methyl-accepting chemotaxis sensory transducer with Cache sensor</fullName>
    </submittedName>
</protein>
<keyword evidence="5 9" id="KW-1133">Transmembrane helix</keyword>